<proteinExistence type="predicted"/>
<dbReference type="EMBL" id="JAOQNS010000004">
    <property type="protein sequence ID" value="MCW2307548.1"/>
    <property type="molecule type" value="Genomic_DNA"/>
</dbReference>
<name>A0ABT3HAX4_9HYPH</name>
<feature type="domain" description="AB hydrolase-1" evidence="1">
    <location>
        <begin position="20"/>
        <end position="248"/>
    </location>
</feature>
<keyword evidence="3" id="KW-1185">Reference proteome</keyword>
<organism evidence="2 3">
    <name type="scientific">Rhodobium gokarnense</name>
    <dbReference type="NCBI Taxonomy" id="364296"/>
    <lineage>
        <taxon>Bacteria</taxon>
        <taxon>Pseudomonadati</taxon>
        <taxon>Pseudomonadota</taxon>
        <taxon>Alphaproteobacteria</taxon>
        <taxon>Hyphomicrobiales</taxon>
        <taxon>Rhodobiaceae</taxon>
        <taxon>Rhodobium</taxon>
    </lineage>
</organism>
<evidence type="ECO:0000313" key="2">
    <source>
        <dbReference type="EMBL" id="MCW2307548.1"/>
    </source>
</evidence>
<dbReference type="InterPro" id="IPR029058">
    <property type="entry name" value="AB_hydrolase_fold"/>
</dbReference>
<dbReference type="PANTHER" id="PTHR43433:SF5">
    <property type="entry name" value="AB HYDROLASE-1 DOMAIN-CONTAINING PROTEIN"/>
    <property type="match status" value="1"/>
</dbReference>
<dbReference type="PANTHER" id="PTHR43433">
    <property type="entry name" value="HYDROLASE, ALPHA/BETA FOLD FAMILY PROTEIN"/>
    <property type="match status" value="1"/>
</dbReference>
<evidence type="ECO:0000259" key="1">
    <source>
        <dbReference type="Pfam" id="PF00561"/>
    </source>
</evidence>
<dbReference type="InterPro" id="IPR000073">
    <property type="entry name" value="AB_hydrolase_1"/>
</dbReference>
<comment type="caution">
    <text evidence="2">The sequence shown here is derived from an EMBL/GenBank/DDBJ whole genome shotgun (WGS) entry which is preliminary data.</text>
</comment>
<evidence type="ECO:0000313" key="3">
    <source>
        <dbReference type="Proteomes" id="UP001209755"/>
    </source>
</evidence>
<dbReference type="SUPFAM" id="SSF53474">
    <property type="entry name" value="alpha/beta-Hydrolases"/>
    <property type="match status" value="1"/>
</dbReference>
<dbReference type="Gene3D" id="3.40.50.1820">
    <property type="entry name" value="alpha/beta hydrolase"/>
    <property type="match status" value="1"/>
</dbReference>
<reference evidence="3" key="1">
    <citation type="submission" date="2023-07" db="EMBL/GenBank/DDBJ databases">
        <title>Genome sequencing of Purple Non-Sulfur Bacteria from various extreme environments.</title>
        <authorList>
            <person name="Mayer M."/>
        </authorList>
    </citation>
    <scope>NUCLEOTIDE SEQUENCE [LARGE SCALE GENOMIC DNA]</scope>
    <source>
        <strain evidence="3">DSM 17935</strain>
    </source>
</reference>
<accession>A0ABT3HAX4</accession>
<gene>
    <name evidence="2" type="ORF">M2319_001879</name>
</gene>
<dbReference type="RefSeq" id="WP_264601195.1">
    <property type="nucleotide sequence ID" value="NZ_JAOQNS010000004.1"/>
</dbReference>
<sequence length="264" mass="27687">MPFATFEDARVSFEIDGNGPPLVLVHGTGGNAETNWGALVDRFARHWTVIRPEYSGSGATTDGGGVLTAERVAGQILAVADAAGAKRFRLFGFSLGAAIAATIAGDHPDRVASLVLLAGFQNAADSRSRLQFGLWRDLIATDREAMARLAVMTGFSADALAAWPEDAVNEAVAQTLSGTDWPGMARQVDLDLTIDVSAAVRQIAAPTLVIGCTHDQMVPIAHSRALAGAIAGARYAELATGHLAPMEQPDKLADVVEDFLLSQP</sequence>
<dbReference type="InterPro" id="IPR050471">
    <property type="entry name" value="AB_hydrolase"/>
</dbReference>
<dbReference type="Pfam" id="PF00561">
    <property type="entry name" value="Abhydrolase_1"/>
    <property type="match status" value="1"/>
</dbReference>
<dbReference type="Proteomes" id="UP001209755">
    <property type="component" value="Unassembled WGS sequence"/>
</dbReference>
<protein>
    <submittedName>
        <fullName evidence="2">Pimeloyl-ACP methyl ester carboxylesterase</fullName>
    </submittedName>
</protein>
<dbReference type="PRINTS" id="PR00111">
    <property type="entry name" value="ABHYDROLASE"/>
</dbReference>